<comment type="subcellular location">
    <subcellularLocation>
        <location evidence="1">Cytoplasm</location>
    </subcellularLocation>
</comment>
<feature type="active site" evidence="1">
    <location>
        <position position="39"/>
    </location>
</feature>
<dbReference type="HAMAP" id="MF_00336">
    <property type="entry name" value="BioD"/>
    <property type="match status" value="1"/>
</dbReference>
<dbReference type="InterPro" id="IPR004472">
    <property type="entry name" value="DTB_synth_BioD"/>
</dbReference>
<dbReference type="CDD" id="cd03109">
    <property type="entry name" value="DTBS"/>
    <property type="match status" value="1"/>
</dbReference>
<keyword evidence="1" id="KW-0067">ATP-binding</keyword>
<evidence type="ECO:0000256" key="1">
    <source>
        <dbReference type="HAMAP-Rule" id="MF_00336"/>
    </source>
</evidence>
<keyword evidence="1" id="KW-0460">Magnesium</keyword>
<feature type="binding site" evidence="1">
    <location>
        <begin position="202"/>
        <end position="203"/>
    </location>
    <ligand>
        <name>ATP</name>
        <dbReference type="ChEBI" id="CHEBI:30616"/>
    </ligand>
</feature>
<protein>
    <recommendedName>
        <fullName evidence="1">ATP-dependent dethiobiotin synthetase BioD</fullName>
        <ecNumber evidence="1">6.3.3.3</ecNumber>
    </recommendedName>
    <alternativeName>
        <fullName evidence="1">DTB synthetase</fullName>
        <shortName evidence="1">DTBS</shortName>
    </alternativeName>
    <alternativeName>
        <fullName evidence="1">Dethiobiotin synthase</fullName>
    </alternativeName>
</protein>
<evidence type="ECO:0000313" key="3">
    <source>
        <dbReference type="Proteomes" id="UP001498238"/>
    </source>
</evidence>
<comment type="caution">
    <text evidence="1">Lacks conserved residue(s) required for the propagation of feature annotation.</text>
</comment>
<comment type="cofactor">
    <cofactor evidence="1">
        <name>Mg(2+)</name>
        <dbReference type="ChEBI" id="CHEBI:18420"/>
    </cofactor>
</comment>
<comment type="catalytic activity">
    <reaction evidence="1">
        <text>(7R,8S)-7,8-diammoniononanoate + CO2 + ATP = (4R,5S)-dethiobiotin + ADP + phosphate + 3 H(+)</text>
        <dbReference type="Rhea" id="RHEA:15805"/>
        <dbReference type="ChEBI" id="CHEBI:15378"/>
        <dbReference type="ChEBI" id="CHEBI:16526"/>
        <dbReference type="ChEBI" id="CHEBI:30616"/>
        <dbReference type="ChEBI" id="CHEBI:43474"/>
        <dbReference type="ChEBI" id="CHEBI:149469"/>
        <dbReference type="ChEBI" id="CHEBI:149473"/>
        <dbReference type="ChEBI" id="CHEBI:456216"/>
        <dbReference type="EC" id="6.3.3.3"/>
    </reaction>
</comment>
<sequence length="252" mass="25924">MSSRVIVVTGTDTGVGKTMVTAALAARLRGRGNRVHIRKPVQTGCIDADDPRRPALESAYSDVVTRSDAQIAGNLAGVEYSTGVCLTLPMTPTAAASASGTELPSPREHAEAILGLLTPAPDDEDAAGDTIILVEGAGGLLVDFGHGATIADIAATTLAVDPGVEVEVIVVARPGLGTLNHTALTCEALHRRGLSVSGIVLGTWPRHPSPVDIDNRRRLGELGPLIGALPDHCGTLSPTDFRAGAAGWTTIR</sequence>
<comment type="subunit">
    <text evidence="1">Homodimer.</text>
</comment>
<feature type="binding site" evidence="1">
    <location>
        <position position="135"/>
    </location>
    <ligand>
        <name>Mg(2+)</name>
        <dbReference type="ChEBI" id="CHEBI:18420"/>
    </ligand>
</feature>
<keyword evidence="1" id="KW-0436">Ligase</keyword>
<gene>
    <name evidence="1 2" type="primary">bioD</name>
    <name evidence="2" type="ORF">NCCP602_07730</name>
</gene>
<proteinExistence type="inferred from homology"/>
<dbReference type="PANTHER" id="PTHR43210:SF5">
    <property type="entry name" value="DETHIOBIOTIN SYNTHETASE"/>
    <property type="match status" value="1"/>
</dbReference>
<organism evidence="2 3">
    <name type="scientific">Brevibacterium metallidurans</name>
    <dbReference type="NCBI Taxonomy" id="1482676"/>
    <lineage>
        <taxon>Bacteria</taxon>
        <taxon>Bacillati</taxon>
        <taxon>Actinomycetota</taxon>
        <taxon>Actinomycetes</taxon>
        <taxon>Micrococcales</taxon>
        <taxon>Brevibacteriaceae</taxon>
        <taxon>Brevibacterium</taxon>
    </lineage>
</organism>
<keyword evidence="1" id="KW-0479">Metal-binding</keyword>
<comment type="caution">
    <text evidence="2">The sequence shown here is derived from an EMBL/GenBank/DDBJ whole genome shotgun (WGS) entry which is preliminary data.</text>
</comment>
<reference evidence="2 3" key="1">
    <citation type="submission" date="2024-01" db="EMBL/GenBank/DDBJ databases">
        <title>Characterization of antibiotic resistant novel bacterial strains and their environmental applications.</title>
        <authorList>
            <person name="Manzoor S."/>
            <person name="Abbas S."/>
            <person name="Arshad M."/>
            <person name="Ahmed I."/>
        </authorList>
    </citation>
    <scope>NUCLEOTIDE SEQUENCE [LARGE SCALE GENOMIC DNA]</scope>
    <source>
        <strain evidence="2 3">NCCP-602</strain>
    </source>
</reference>
<dbReference type="NCBIfam" id="TIGR00347">
    <property type="entry name" value="bioD"/>
    <property type="match status" value="1"/>
</dbReference>
<dbReference type="SUPFAM" id="SSF52540">
    <property type="entry name" value="P-loop containing nucleoside triphosphate hydrolases"/>
    <property type="match status" value="1"/>
</dbReference>
<comment type="pathway">
    <text evidence="1">Cofactor biosynthesis; biotin biosynthesis; biotin from 7,8-diaminononanoate: step 1/2.</text>
</comment>
<keyword evidence="1" id="KW-0963">Cytoplasm</keyword>
<dbReference type="RefSeq" id="WP_339391778.1">
    <property type="nucleotide sequence ID" value="NZ_BAAAAF010000002.1"/>
</dbReference>
<dbReference type="Pfam" id="PF13500">
    <property type="entry name" value="AAA_26"/>
    <property type="match status" value="1"/>
</dbReference>
<feature type="binding site" evidence="1">
    <location>
        <position position="18"/>
    </location>
    <ligand>
        <name>Mg(2+)</name>
        <dbReference type="ChEBI" id="CHEBI:18420"/>
    </ligand>
</feature>
<feature type="binding site" evidence="1">
    <location>
        <position position="68"/>
    </location>
    <ligand>
        <name>ATP</name>
        <dbReference type="ChEBI" id="CHEBI:30616"/>
    </ligand>
</feature>
<dbReference type="PANTHER" id="PTHR43210">
    <property type="entry name" value="DETHIOBIOTIN SYNTHETASE"/>
    <property type="match status" value="1"/>
</dbReference>
<dbReference type="EC" id="6.3.3.3" evidence="1"/>
<dbReference type="EMBL" id="BAAAAF010000002">
    <property type="protein sequence ID" value="GAA0034812.1"/>
    <property type="molecule type" value="Genomic_DNA"/>
</dbReference>
<accession>A0ABN0SKM8</accession>
<dbReference type="Gene3D" id="3.40.50.300">
    <property type="entry name" value="P-loop containing nucleotide triphosphate hydrolases"/>
    <property type="match status" value="1"/>
</dbReference>
<keyword evidence="3" id="KW-1185">Reference proteome</keyword>
<dbReference type="Proteomes" id="UP001498238">
    <property type="component" value="Unassembled WGS sequence"/>
</dbReference>
<keyword evidence="1" id="KW-0547">Nucleotide-binding</keyword>
<comment type="similarity">
    <text evidence="1">Belongs to the dethiobiotin synthetase family.</text>
</comment>
<evidence type="ECO:0000313" key="2">
    <source>
        <dbReference type="EMBL" id="GAA0034812.1"/>
    </source>
</evidence>
<feature type="binding site" evidence="1">
    <location>
        <position position="68"/>
    </location>
    <ligand>
        <name>Mg(2+)</name>
        <dbReference type="ChEBI" id="CHEBI:18420"/>
    </ligand>
</feature>
<dbReference type="InterPro" id="IPR027417">
    <property type="entry name" value="P-loop_NTPase"/>
</dbReference>
<feature type="binding site" evidence="1">
    <location>
        <begin position="135"/>
        <end position="138"/>
    </location>
    <ligand>
        <name>ATP</name>
        <dbReference type="ChEBI" id="CHEBI:30616"/>
    </ligand>
</feature>
<comment type="function">
    <text evidence="1">Catalyzes a mechanistically unusual reaction, the ATP-dependent insertion of CO2 between the N7 and N8 nitrogen atoms of 7,8-diaminopelargonic acid (DAPA, also called 7,8-diammoniononanoate) to form a ureido ring.</text>
</comment>
<name>A0ABN0SKM8_9MICO</name>
<feature type="binding site" evidence="1">
    <location>
        <position position="43"/>
    </location>
    <ligand>
        <name>substrate</name>
    </ligand>
</feature>
<keyword evidence="1" id="KW-0093">Biotin biosynthesis</keyword>